<proteinExistence type="predicted"/>
<keyword evidence="3" id="KW-1185">Reference proteome</keyword>
<dbReference type="InterPro" id="IPR036865">
    <property type="entry name" value="CRAL-TRIO_dom_sf"/>
</dbReference>
<dbReference type="InterPro" id="IPR036273">
    <property type="entry name" value="CRAL/TRIO_N_dom_sf"/>
</dbReference>
<dbReference type="CDD" id="cd00170">
    <property type="entry name" value="SEC14"/>
    <property type="match status" value="1"/>
</dbReference>
<dbReference type="Proteomes" id="UP001200034">
    <property type="component" value="Unassembled WGS sequence"/>
</dbReference>
<dbReference type="GO" id="GO:0016020">
    <property type="term" value="C:membrane"/>
    <property type="evidence" value="ECO:0007669"/>
    <property type="project" value="TreeGrafter"/>
</dbReference>
<dbReference type="Gene3D" id="3.40.525.10">
    <property type="entry name" value="CRAL-TRIO lipid binding domain"/>
    <property type="match status" value="1"/>
</dbReference>
<feature type="domain" description="CRAL-TRIO" evidence="1">
    <location>
        <begin position="115"/>
        <end position="251"/>
    </location>
</feature>
<dbReference type="InterPro" id="IPR001251">
    <property type="entry name" value="CRAL-TRIO_dom"/>
</dbReference>
<reference evidence="2" key="1">
    <citation type="journal article" date="2021" name="Mol. Ecol. Resour.">
        <title>Phylogenomic analyses of the genus Drosophila reveals genomic signals of climate adaptation.</title>
        <authorList>
            <person name="Li F."/>
            <person name="Rane R.V."/>
            <person name="Luria V."/>
            <person name="Xiong Z."/>
            <person name="Chen J."/>
            <person name="Li Z."/>
            <person name="Catullo R.A."/>
            <person name="Griffin P.C."/>
            <person name="Schiffer M."/>
            <person name="Pearce S."/>
            <person name="Lee S.F."/>
            <person name="McElroy K."/>
            <person name="Stocker A."/>
            <person name="Shirriffs J."/>
            <person name="Cockerell F."/>
            <person name="Coppin C."/>
            <person name="Sgro C.M."/>
            <person name="Karger A."/>
            <person name="Cain J.W."/>
            <person name="Weber J.A."/>
            <person name="Santpere G."/>
            <person name="Kirschner M.W."/>
            <person name="Hoffmann A.A."/>
            <person name="Oakeshott J.G."/>
            <person name="Zhang G."/>
        </authorList>
    </citation>
    <scope>NUCLEOTIDE SEQUENCE</scope>
    <source>
        <strain evidence="2">BGI-SZ-2011g</strain>
    </source>
</reference>
<organism evidence="2 3">
    <name type="scientific">Drosophila rubida</name>
    <dbReference type="NCBI Taxonomy" id="30044"/>
    <lineage>
        <taxon>Eukaryota</taxon>
        <taxon>Metazoa</taxon>
        <taxon>Ecdysozoa</taxon>
        <taxon>Arthropoda</taxon>
        <taxon>Hexapoda</taxon>
        <taxon>Insecta</taxon>
        <taxon>Pterygota</taxon>
        <taxon>Neoptera</taxon>
        <taxon>Endopterygota</taxon>
        <taxon>Diptera</taxon>
        <taxon>Brachycera</taxon>
        <taxon>Muscomorpha</taxon>
        <taxon>Ephydroidea</taxon>
        <taxon>Drosophilidae</taxon>
        <taxon>Drosophila</taxon>
    </lineage>
</organism>
<dbReference type="PANTHER" id="PTHR10174">
    <property type="entry name" value="ALPHA-TOCOPHEROL TRANSFER PROTEIN-RELATED"/>
    <property type="match status" value="1"/>
</dbReference>
<dbReference type="EMBL" id="JAJJHW010000681">
    <property type="protein sequence ID" value="KAH8384887.1"/>
    <property type="molecule type" value="Genomic_DNA"/>
</dbReference>
<dbReference type="SUPFAM" id="SSF52087">
    <property type="entry name" value="CRAL/TRIO domain"/>
    <property type="match status" value="1"/>
</dbReference>
<evidence type="ECO:0000313" key="2">
    <source>
        <dbReference type="EMBL" id="KAH8384887.1"/>
    </source>
</evidence>
<comment type="caution">
    <text evidence="2">The sequence shown here is derived from an EMBL/GenBank/DDBJ whole genome shotgun (WGS) entry which is preliminary data.</text>
</comment>
<sequence length="323" mass="36813">LSQTMAKIRELVPELADVARSELNEDAAKRDTVIAAYRNWINEQNYLEARTDDQFLVAFLRFSLWDLEEAKKRIVFFYNYKSKERALLKSRSVDDKLLELARSGIFATLPNPIGPGGPRIHYTRMGHIETSKHSVTDIFRFHAFRAEIEINTDDNWNISGVVEIIDFTKIPYSLLLQFDPGLFRRMNAFLEHGLPTNLVATHIVNASRETQFVLTIIRNVMKQKELLHIHPNVESLQKAIGKEYLPVELGGDNGSLNDAMARYEAQFNSFASYFNDDERFGVDEKLRAASEKEQQRNAQLVAGVPGVAGVTGEEGSFRKLNFD</sequence>
<dbReference type="Pfam" id="PF00650">
    <property type="entry name" value="CRAL_TRIO"/>
    <property type="match status" value="1"/>
</dbReference>
<evidence type="ECO:0000313" key="3">
    <source>
        <dbReference type="Proteomes" id="UP001200034"/>
    </source>
</evidence>
<feature type="non-terminal residue" evidence="2">
    <location>
        <position position="1"/>
    </location>
</feature>
<dbReference type="GO" id="GO:1902936">
    <property type="term" value="F:phosphatidylinositol bisphosphate binding"/>
    <property type="evidence" value="ECO:0007669"/>
    <property type="project" value="TreeGrafter"/>
</dbReference>
<dbReference type="PANTHER" id="PTHR10174:SF216">
    <property type="entry name" value="CRAL-TRIO DOMAIN-CONTAINING PROTEIN-RELATED"/>
    <property type="match status" value="1"/>
</dbReference>
<name>A0AAD4K9I8_9MUSC</name>
<dbReference type="Gene3D" id="1.20.5.1200">
    <property type="entry name" value="Alpha-tocopherol transfer"/>
    <property type="match status" value="1"/>
</dbReference>
<gene>
    <name evidence="2" type="ORF">KR093_011393</name>
</gene>
<evidence type="ECO:0000259" key="1">
    <source>
        <dbReference type="Pfam" id="PF00650"/>
    </source>
</evidence>
<protein>
    <recommendedName>
        <fullName evidence="1">CRAL-TRIO domain-containing protein</fullName>
    </recommendedName>
</protein>
<accession>A0AAD4K9I8</accession>
<dbReference type="Gene3D" id="1.10.8.20">
    <property type="entry name" value="N-terminal domain of phosphatidylinositol transfer protein sec14p"/>
    <property type="match status" value="1"/>
</dbReference>
<dbReference type="SUPFAM" id="SSF46938">
    <property type="entry name" value="CRAL/TRIO N-terminal domain"/>
    <property type="match status" value="1"/>
</dbReference>
<dbReference type="AlphaFoldDB" id="A0AAD4K9I8"/>